<name>A0A2T4AR33_TRIHA</name>
<protein>
    <submittedName>
        <fullName evidence="1">Uncharacterized protein</fullName>
    </submittedName>
</protein>
<dbReference type="RefSeq" id="XP_024779213.1">
    <property type="nucleotide sequence ID" value="XM_024914190.1"/>
</dbReference>
<gene>
    <name evidence="1" type="ORF">M431DRAFT_306287</name>
</gene>
<dbReference type="GeneID" id="36622755"/>
<reference evidence="1 2" key="1">
    <citation type="submission" date="2016-07" db="EMBL/GenBank/DDBJ databases">
        <title>Multiple horizontal gene transfer events from other fungi enriched the ability of initially mycotrophic Trichoderma (Ascomycota) to feed on dead plant biomass.</title>
        <authorList>
            <consortium name="DOE Joint Genome Institute"/>
            <person name="Aerts A."/>
            <person name="Atanasova L."/>
            <person name="Chenthamara K."/>
            <person name="Zhang J."/>
            <person name="Grujic M."/>
            <person name="Henrissat B."/>
            <person name="Kuo A."/>
            <person name="Salamov A."/>
            <person name="Lipzen A."/>
            <person name="Labutti K."/>
            <person name="Barry K."/>
            <person name="Miao Y."/>
            <person name="Rahimi M.J."/>
            <person name="Shen Q."/>
            <person name="Grigoriev I.V."/>
            <person name="Kubicek C.P."/>
            <person name="Druzhinina I.S."/>
        </authorList>
    </citation>
    <scope>NUCLEOTIDE SEQUENCE [LARGE SCALE GENOMIC DNA]</scope>
    <source>
        <strain evidence="1 2">CBS 226.95</strain>
    </source>
</reference>
<proteinExistence type="predicted"/>
<dbReference type="Proteomes" id="UP000241690">
    <property type="component" value="Unassembled WGS sequence"/>
</dbReference>
<evidence type="ECO:0000313" key="1">
    <source>
        <dbReference type="EMBL" id="PTB59536.1"/>
    </source>
</evidence>
<dbReference type="AlphaFoldDB" id="A0A2T4AR33"/>
<dbReference type="EMBL" id="KZ679676">
    <property type="protein sequence ID" value="PTB59536.1"/>
    <property type="molecule type" value="Genomic_DNA"/>
</dbReference>
<organism evidence="1 2">
    <name type="scientific">Trichoderma harzianum CBS 226.95</name>
    <dbReference type="NCBI Taxonomy" id="983964"/>
    <lineage>
        <taxon>Eukaryota</taxon>
        <taxon>Fungi</taxon>
        <taxon>Dikarya</taxon>
        <taxon>Ascomycota</taxon>
        <taxon>Pezizomycotina</taxon>
        <taxon>Sordariomycetes</taxon>
        <taxon>Hypocreomycetidae</taxon>
        <taxon>Hypocreales</taxon>
        <taxon>Hypocreaceae</taxon>
        <taxon>Trichoderma</taxon>
    </lineage>
</organism>
<accession>A0A2T4AR33</accession>
<evidence type="ECO:0000313" key="2">
    <source>
        <dbReference type="Proteomes" id="UP000241690"/>
    </source>
</evidence>
<keyword evidence="2" id="KW-1185">Reference proteome</keyword>
<sequence>MSKSRLTGRIGPFFVPACLGSCSPLSSLNRLFTARLTNHESQPEPRIFGSLVFAFYNLLAHHPLFADLFVLFIYWLCPASSFQLAPRPFSCSSIGQSRAWPGTRLFLCTNLNAPLCSYRIEGVSL</sequence>